<sequence>MKNLELISQTRLDSLDPAGEWLEATTTAYVNTRDSVAQKNFIDLNQITKGSINRIQISTIHPSDSTLFIVDSVNIFFTDNNRSIQVGFLYDVPTNSTPKLLDANIEQYDEGDLGNLFRSDTVFIKTSFHLRTLVRSDSMKFQVDALYGLRNH</sequence>
<dbReference type="AlphaFoldDB" id="A0AAX1N8I4"/>
<accession>A0AAX1N8I4</accession>
<dbReference type="Proteomes" id="UP000678679">
    <property type="component" value="Chromosome 1"/>
</dbReference>
<keyword evidence="2" id="KW-1185">Reference proteome</keyword>
<gene>
    <name evidence="1" type="ORF">KMW28_08050</name>
</gene>
<reference evidence="1 2" key="1">
    <citation type="submission" date="2021-05" db="EMBL/GenBank/DDBJ databases">
        <title>Comparative genomic studies on the polysaccharide-degrading batcterial strains of the Flammeovirga genus.</title>
        <authorList>
            <person name="Zewei F."/>
            <person name="Zheng Z."/>
            <person name="Yu L."/>
            <person name="Ruyue G."/>
            <person name="Yanhong M."/>
            <person name="Yuanyuan C."/>
            <person name="Jingyan G."/>
            <person name="Wenjun H."/>
        </authorList>
    </citation>
    <scope>NUCLEOTIDE SEQUENCE [LARGE SCALE GENOMIC DNA]</scope>
    <source>
        <strain evidence="1 2">NBRC:100898</strain>
    </source>
</reference>
<name>A0AAX1N8I4_9BACT</name>
<protein>
    <submittedName>
        <fullName evidence="1">Uncharacterized protein</fullName>
    </submittedName>
</protein>
<proteinExistence type="predicted"/>
<dbReference type="KEGG" id="fya:KMW28_08050"/>
<organism evidence="1 2">
    <name type="scientific">Flammeovirga yaeyamensis</name>
    <dbReference type="NCBI Taxonomy" id="367791"/>
    <lineage>
        <taxon>Bacteria</taxon>
        <taxon>Pseudomonadati</taxon>
        <taxon>Bacteroidota</taxon>
        <taxon>Cytophagia</taxon>
        <taxon>Cytophagales</taxon>
        <taxon>Flammeovirgaceae</taxon>
        <taxon>Flammeovirga</taxon>
    </lineage>
</organism>
<dbReference type="EMBL" id="CP076132">
    <property type="protein sequence ID" value="QWG03527.1"/>
    <property type="molecule type" value="Genomic_DNA"/>
</dbReference>
<dbReference type="RefSeq" id="WP_158297619.1">
    <property type="nucleotide sequence ID" value="NZ_CP076132.1"/>
</dbReference>
<evidence type="ECO:0000313" key="1">
    <source>
        <dbReference type="EMBL" id="QWG03527.1"/>
    </source>
</evidence>
<evidence type="ECO:0000313" key="2">
    <source>
        <dbReference type="Proteomes" id="UP000678679"/>
    </source>
</evidence>